<dbReference type="Pfam" id="PF00126">
    <property type="entry name" value="HTH_1"/>
    <property type="match status" value="1"/>
</dbReference>
<dbReference type="PANTHER" id="PTHR30346:SF26">
    <property type="entry name" value="HYDROGEN PEROXIDE-INDUCIBLE GENES ACTIVATOR"/>
    <property type="match status" value="1"/>
</dbReference>
<evidence type="ECO:0000313" key="9">
    <source>
        <dbReference type="Proteomes" id="UP000269019"/>
    </source>
</evidence>
<keyword evidence="2" id="KW-0805">Transcription regulation</keyword>
<dbReference type="Gene3D" id="3.40.190.10">
    <property type="entry name" value="Periplasmic binding protein-like II"/>
    <property type="match status" value="2"/>
</dbReference>
<keyword evidence="3" id="KW-0238">DNA-binding</keyword>
<dbReference type="InterPro" id="IPR005119">
    <property type="entry name" value="LysR_subst-bd"/>
</dbReference>
<dbReference type="EMBL" id="CP033896">
    <property type="protein sequence ID" value="AZA13754.1"/>
    <property type="molecule type" value="Genomic_DNA"/>
</dbReference>
<reference evidence="8 9" key="1">
    <citation type="submission" date="2018-11" db="EMBL/GenBank/DDBJ databases">
        <authorList>
            <person name="Kleinhagauer T."/>
            <person name="Glaeser S.P."/>
            <person name="Spergser J."/>
            <person name="Ruckert C."/>
            <person name="Kaempfer P."/>
            <person name="Busse H.-J."/>
        </authorList>
    </citation>
    <scope>NUCLEOTIDE SEQUENCE [LARGE SCALE GENOMIC DNA]</scope>
    <source>
        <strain evidence="8 9">200CH</strain>
    </source>
</reference>
<dbReference type="SUPFAM" id="SSF53850">
    <property type="entry name" value="Periplasmic binding protein-like II"/>
    <property type="match status" value="1"/>
</dbReference>
<dbReference type="Pfam" id="PF03466">
    <property type="entry name" value="LysR_substrate"/>
    <property type="match status" value="1"/>
</dbReference>
<evidence type="ECO:0000256" key="5">
    <source>
        <dbReference type="ARBA" id="ARBA00023163"/>
    </source>
</evidence>
<dbReference type="InterPro" id="IPR036388">
    <property type="entry name" value="WH-like_DNA-bd_sf"/>
</dbReference>
<evidence type="ECO:0000256" key="1">
    <source>
        <dbReference type="ARBA" id="ARBA00009437"/>
    </source>
</evidence>
<accession>A0A3G6JC68</accession>
<dbReference type="GO" id="GO:0003677">
    <property type="term" value="F:DNA binding"/>
    <property type="evidence" value="ECO:0007669"/>
    <property type="project" value="UniProtKB-KW"/>
</dbReference>
<keyword evidence="5" id="KW-0804">Transcription</keyword>
<sequence>MAQIRTFVTIAENKHFGSAAQKLAISQPSLSQALVALEAGLGVQLIERSTRKVIVTPVGQMLLPFAKSTLEAAENFANIARGVNGDLVGPLTIGMIPTIAPYILPNVLRLLAERLPATEPCIVEDQTKHLLESLKDGQIDCAVMALPIGITGITEIPLYDEDFVVVVPPQHPLAGRDDVVLDELRTLNLELLLLDDGHCLRDQIIDLCHQSDVSIHSNSSITTRAASLTTVIECVAGGLGATLVPESAIEVECGRKTVGIARFAPHVTAKRTIALAYRSSSARDAEFAKFAELVTGAYRRALSGETGPTLIDRY</sequence>
<dbReference type="SUPFAM" id="SSF46785">
    <property type="entry name" value="Winged helix' DNA-binding domain"/>
    <property type="match status" value="1"/>
</dbReference>
<name>A0A3G6JC68_9CORY</name>
<evidence type="ECO:0000313" key="8">
    <source>
        <dbReference type="EMBL" id="AZA13754.1"/>
    </source>
</evidence>
<evidence type="ECO:0000256" key="4">
    <source>
        <dbReference type="ARBA" id="ARBA00023159"/>
    </source>
</evidence>
<keyword evidence="4" id="KW-0010">Activator</keyword>
<dbReference type="PROSITE" id="PS50931">
    <property type="entry name" value="HTH_LYSR"/>
    <property type="match status" value="1"/>
</dbReference>
<dbReference type="KEGG" id="ccho:CCHOA_06810"/>
<dbReference type="CDD" id="cd08411">
    <property type="entry name" value="PBP2_OxyR"/>
    <property type="match status" value="1"/>
</dbReference>
<dbReference type="GO" id="GO:0032993">
    <property type="term" value="C:protein-DNA complex"/>
    <property type="evidence" value="ECO:0007669"/>
    <property type="project" value="TreeGrafter"/>
</dbReference>
<dbReference type="PRINTS" id="PR00039">
    <property type="entry name" value="HTHLYSR"/>
</dbReference>
<comment type="similarity">
    <text evidence="1">Belongs to the LysR transcriptional regulatory family.</text>
</comment>
<keyword evidence="9" id="KW-1185">Reference proteome</keyword>
<gene>
    <name evidence="8" type="primary">oxyR</name>
    <name evidence="8" type="ORF">CCHOA_06810</name>
</gene>
<proteinExistence type="inferred from homology"/>
<dbReference type="InterPro" id="IPR000847">
    <property type="entry name" value="LysR_HTH_N"/>
</dbReference>
<evidence type="ECO:0000256" key="6">
    <source>
        <dbReference type="ARBA" id="ARBA00040885"/>
    </source>
</evidence>
<dbReference type="GO" id="GO:0003700">
    <property type="term" value="F:DNA-binding transcription factor activity"/>
    <property type="evidence" value="ECO:0007669"/>
    <property type="project" value="InterPro"/>
</dbReference>
<dbReference type="FunFam" id="1.10.10.10:FF:000001">
    <property type="entry name" value="LysR family transcriptional regulator"/>
    <property type="match status" value="1"/>
</dbReference>
<protein>
    <recommendedName>
        <fullName evidence="6">Probable hydrogen peroxide-inducible genes activator</fullName>
    </recommendedName>
</protein>
<dbReference type="PANTHER" id="PTHR30346">
    <property type="entry name" value="TRANSCRIPTIONAL DUAL REGULATOR HCAR-RELATED"/>
    <property type="match status" value="1"/>
</dbReference>
<feature type="domain" description="HTH lysR-type" evidence="7">
    <location>
        <begin position="1"/>
        <end position="56"/>
    </location>
</feature>
<evidence type="ECO:0000256" key="3">
    <source>
        <dbReference type="ARBA" id="ARBA00023125"/>
    </source>
</evidence>
<evidence type="ECO:0000259" key="7">
    <source>
        <dbReference type="PROSITE" id="PS50931"/>
    </source>
</evidence>
<dbReference type="AlphaFoldDB" id="A0A3G6JC68"/>
<dbReference type="Gene3D" id="1.10.10.10">
    <property type="entry name" value="Winged helix-like DNA-binding domain superfamily/Winged helix DNA-binding domain"/>
    <property type="match status" value="1"/>
</dbReference>
<dbReference type="Proteomes" id="UP000269019">
    <property type="component" value="Chromosome"/>
</dbReference>
<dbReference type="InterPro" id="IPR036390">
    <property type="entry name" value="WH_DNA-bd_sf"/>
</dbReference>
<organism evidence="8 9">
    <name type="scientific">Corynebacterium choanae</name>
    <dbReference type="NCBI Taxonomy" id="1862358"/>
    <lineage>
        <taxon>Bacteria</taxon>
        <taxon>Bacillati</taxon>
        <taxon>Actinomycetota</taxon>
        <taxon>Actinomycetes</taxon>
        <taxon>Mycobacteriales</taxon>
        <taxon>Corynebacteriaceae</taxon>
        <taxon>Corynebacterium</taxon>
    </lineage>
</organism>
<evidence type="ECO:0000256" key="2">
    <source>
        <dbReference type="ARBA" id="ARBA00023015"/>
    </source>
</evidence>